<reference evidence="1 2" key="1">
    <citation type="journal article" date="2013" name="Genome Announc.">
        <title>Complete Genome Sequence of Carnobacterium gilichinskyi Strain WN1359T (DSM 27470T).</title>
        <authorList>
            <person name="Leonard M.T."/>
            <person name="Panayotova N."/>
            <person name="Farmerie W.G."/>
            <person name="Triplett E.W."/>
            <person name="Nicholson W.L."/>
        </authorList>
    </citation>
    <scope>NUCLEOTIDE SEQUENCE [LARGE SCALE GENOMIC DNA]</scope>
    <source>
        <strain evidence="1 2">WN1359</strain>
    </source>
</reference>
<dbReference type="Proteomes" id="UP000017469">
    <property type="component" value="Chromosome"/>
</dbReference>
<protein>
    <submittedName>
        <fullName evidence="1">Uncharacterized protein</fullName>
    </submittedName>
</protein>
<evidence type="ECO:0000313" key="1">
    <source>
        <dbReference type="EMBL" id="AGY82851.1"/>
    </source>
</evidence>
<accession>U5SCS3</accession>
<dbReference type="HOGENOM" id="CLU_3197590_0_0_9"/>
<name>U5SCS3_9LACT</name>
<organism evidence="1 2">
    <name type="scientific">Carnobacterium inhibens subsp. gilichinskyi</name>
    <dbReference type="NCBI Taxonomy" id="1266845"/>
    <lineage>
        <taxon>Bacteria</taxon>
        <taxon>Bacillati</taxon>
        <taxon>Bacillota</taxon>
        <taxon>Bacilli</taxon>
        <taxon>Lactobacillales</taxon>
        <taxon>Carnobacteriaceae</taxon>
        <taxon>Carnobacterium</taxon>
    </lineage>
</organism>
<dbReference type="STRING" id="1266845.Q783_08140"/>
<dbReference type="KEGG" id="caw:Q783_08140"/>
<evidence type="ECO:0000313" key="2">
    <source>
        <dbReference type="Proteomes" id="UP000017469"/>
    </source>
</evidence>
<sequence>MQVLIKKQVFFNKAKFRFNSWKVKKETCILTYRELKIGGNQNAEN</sequence>
<dbReference type="AlphaFoldDB" id="U5SCS3"/>
<dbReference type="EMBL" id="CP006812">
    <property type="protein sequence ID" value="AGY82851.1"/>
    <property type="molecule type" value="Genomic_DNA"/>
</dbReference>
<gene>
    <name evidence="1" type="ORF">Q783_08140</name>
</gene>
<proteinExistence type="predicted"/>